<accession>A0A4Y2RAE9</accession>
<dbReference type="EMBL" id="BGPR01016358">
    <property type="protein sequence ID" value="GBN72693.1"/>
    <property type="molecule type" value="Genomic_DNA"/>
</dbReference>
<dbReference type="AlphaFoldDB" id="A0A4Y2RAE9"/>
<evidence type="ECO:0000313" key="1">
    <source>
        <dbReference type="EMBL" id="GBN72693.1"/>
    </source>
</evidence>
<name>A0A4Y2RAE9_ARAVE</name>
<gene>
    <name evidence="1" type="ORF">AVEN_19170_1</name>
</gene>
<reference evidence="1 2" key="1">
    <citation type="journal article" date="2019" name="Sci. Rep.">
        <title>Orb-weaving spider Araneus ventricosus genome elucidates the spidroin gene catalogue.</title>
        <authorList>
            <person name="Kono N."/>
            <person name="Nakamura H."/>
            <person name="Ohtoshi R."/>
            <person name="Moran D.A.P."/>
            <person name="Shinohara A."/>
            <person name="Yoshida Y."/>
            <person name="Fujiwara M."/>
            <person name="Mori M."/>
            <person name="Tomita M."/>
            <person name="Arakawa K."/>
        </authorList>
    </citation>
    <scope>NUCLEOTIDE SEQUENCE [LARGE SCALE GENOMIC DNA]</scope>
</reference>
<proteinExistence type="predicted"/>
<comment type="caution">
    <text evidence="1">The sequence shown here is derived from an EMBL/GenBank/DDBJ whole genome shotgun (WGS) entry which is preliminary data.</text>
</comment>
<protein>
    <submittedName>
        <fullName evidence="1">Uncharacterized protein</fullName>
    </submittedName>
</protein>
<evidence type="ECO:0000313" key="2">
    <source>
        <dbReference type="Proteomes" id="UP000499080"/>
    </source>
</evidence>
<sequence>MHGGRNVPWTMYDRMRNVSWSGMKMYCGRGQYVEWNEDVLWSWEMCGVKFVDVGNVWSEICGRGKCVVWSGMKMYCGRGQYVEWNEDALWS</sequence>
<dbReference type="Proteomes" id="UP000499080">
    <property type="component" value="Unassembled WGS sequence"/>
</dbReference>
<organism evidence="1 2">
    <name type="scientific">Araneus ventricosus</name>
    <name type="common">Orbweaver spider</name>
    <name type="synonym">Epeira ventricosa</name>
    <dbReference type="NCBI Taxonomy" id="182803"/>
    <lineage>
        <taxon>Eukaryota</taxon>
        <taxon>Metazoa</taxon>
        <taxon>Ecdysozoa</taxon>
        <taxon>Arthropoda</taxon>
        <taxon>Chelicerata</taxon>
        <taxon>Arachnida</taxon>
        <taxon>Araneae</taxon>
        <taxon>Araneomorphae</taxon>
        <taxon>Entelegynae</taxon>
        <taxon>Araneoidea</taxon>
        <taxon>Araneidae</taxon>
        <taxon>Araneus</taxon>
    </lineage>
</organism>
<keyword evidence="2" id="KW-1185">Reference proteome</keyword>